<evidence type="ECO:0000256" key="1">
    <source>
        <dbReference type="ARBA" id="ARBA00022723"/>
    </source>
</evidence>
<dbReference type="AlphaFoldDB" id="A0A397V7A2"/>
<dbReference type="GO" id="GO:0008270">
    <property type="term" value="F:zinc ion binding"/>
    <property type="evidence" value="ECO:0007669"/>
    <property type="project" value="UniProtKB-KW"/>
</dbReference>
<sequence length="129" mass="15143">MSSSSAMPYNGIYEETCDERYGEPYDEFYDEPYDEPHDEPYDELYNRLYRTILRKKIKNKKGLFVLTAVCNHCGNSLKIRKDESISSFRKHLIRLHKNKVPELKGLNEPHTEPPQNVFVLDMLKSKAVS</sequence>
<dbReference type="InterPro" id="IPR003656">
    <property type="entry name" value="Znf_BED"/>
</dbReference>
<dbReference type="Pfam" id="PF02892">
    <property type="entry name" value="zf-BED"/>
    <property type="match status" value="1"/>
</dbReference>
<comment type="caution">
    <text evidence="5">The sequence shown here is derived from an EMBL/GenBank/DDBJ whole genome shotgun (WGS) entry which is preliminary data.</text>
</comment>
<accession>A0A397V7A2</accession>
<dbReference type="OrthoDB" id="2427882at2759"/>
<evidence type="ECO:0000256" key="3">
    <source>
        <dbReference type="ARBA" id="ARBA00022833"/>
    </source>
</evidence>
<dbReference type="Proteomes" id="UP000266673">
    <property type="component" value="Unassembled WGS sequence"/>
</dbReference>
<evidence type="ECO:0000313" key="6">
    <source>
        <dbReference type="Proteomes" id="UP000266673"/>
    </source>
</evidence>
<feature type="domain" description="BED-type" evidence="4">
    <location>
        <begin position="68"/>
        <end position="97"/>
    </location>
</feature>
<keyword evidence="1" id="KW-0479">Metal-binding</keyword>
<name>A0A397V7A2_9GLOM</name>
<keyword evidence="2" id="KW-0863">Zinc-finger</keyword>
<keyword evidence="3" id="KW-0862">Zinc</keyword>
<keyword evidence="6" id="KW-1185">Reference proteome</keyword>
<gene>
    <name evidence="5" type="ORF">C2G38_2187058</name>
</gene>
<evidence type="ECO:0000313" key="5">
    <source>
        <dbReference type="EMBL" id="RIB17518.1"/>
    </source>
</evidence>
<evidence type="ECO:0000259" key="4">
    <source>
        <dbReference type="Pfam" id="PF02892"/>
    </source>
</evidence>
<protein>
    <recommendedName>
        <fullName evidence="4">BED-type domain-containing protein</fullName>
    </recommendedName>
</protein>
<dbReference type="GO" id="GO:0003677">
    <property type="term" value="F:DNA binding"/>
    <property type="evidence" value="ECO:0007669"/>
    <property type="project" value="InterPro"/>
</dbReference>
<dbReference type="EMBL" id="QKWP01000600">
    <property type="protein sequence ID" value="RIB17518.1"/>
    <property type="molecule type" value="Genomic_DNA"/>
</dbReference>
<reference evidence="5 6" key="1">
    <citation type="submission" date="2018-06" db="EMBL/GenBank/DDBJ databases">
        <title>Comparative genomics reveals the genomic features of Rhizophagus irregularis, R. cerebriforme, R. diaphanum and Gigaspora rosea, and their symbiotic lifestyle signature.</title>
        <authorList>
            <person name="Morin E."/>
            <person name="San Clemente H."/>
            <person name="Chen E.C.H."/>
            <person name="De La Providencia I."/>
            <person name="Hainaut M."/>
            <person name="Kuo A."/>
            <person name="Kohler A."/>
            <person name="Murat C."/>
            <person name="Tang N."/>
            <person name="Roy S."/>
            <person name="Loubradou J."/>
            <person name="Henrissat B."/>
            <person name="Grigoriev I.V."/>
            <person name="Corradi N."/>
            <person name="Roux C."/>
            <person name="Martin F.M."/>
        </authorList>
    </citation>
    <scope>NUCLEOTIDE SEQUENCE [LARGE SCALE GENOMIC DNA]</scope>
    <source>
        <strain evidence="5 6">DAOM 194757</strain>
    </source>
</reference>
<organism evidence="5 6">
    <name type="scientific">Gigaspora rosea</name>
    <dbReference type="NCBI Taxonomy" id="44941"/>
    <lineage>
        <taxon>Eukaryota</taxon>
        <taxon>Fungi</taxon>
        <taxon>Fungi incertae sedis</taxon>
        <taxon>Mucoromycota</taxon>
        <taxon>Glomeromycotina</taxon>
        <taxon>Glomeromycetes</taxon>
        <taxon>Diversisporales</taxon>
        <taxon>Gigasporaceae</taxon>
        <taxon>Gigaspora</taxon>
    </lineage>
</organism>
<evidence type="ECO:0000256" key="2">
    <source>
        <dbReference type="ARBA" id="ARBA00022771"/>
    </source>
</evidence>
<proteinExistence type="predicted"/>